<dbReference type="EMBL" id="GBYB01013826">
    <property type="protein sequence ID" value="JAG83593.1"/>
    <property type="molecule type" value="Transcribed_RNA"/>
</dbReference>
<dbReference type="AlphaFoldDB" id="A0A0C9S056"/>
<dbReference type="GO" id="GO:0071897">
    <property type="term" value="P:DNA biosynthetic process"/>
    <property type="evidence" value="ECO:0007669"/>
    <property type="project" value="UniProtKB-ARBA"/>
</dbReference>
<gene>
    <name evidence="2" type="primary">POLX_1</name>
    <name evidence="2" type="ORF">g.36043</name>
</gene>
<dbReference type="PANTHER" id="PTHR11439:SF483">
    <property type="entry name" value="PEPTIDE SYNTHASE GLIP-LIKE, PUTATIVE (AFU_ORTHOLOGUE AFUA_3G12920)-RELATED"/>
    <property type="match status" value="1"/>
</dbReference>
<feature type="region of interest" description="Disordered" evidence="1">
    <location>
        <begin position="1"/>
        <end position="29"/>
    </location>
</feature>
<organism evidence="2">
    <name type="scientific">Fopius arisanus</name>
    <dbReference type="NCBI Taxonomy" id="64838"/>
    <lineage>
        <taxon>Eukaryota</taxon>
        <taxon>Metazoa</taxon>
        <taxon>Ecdysozoa</taxon>
        <taxon>Arthropoda</taxon>
        <taxon>Hexapoda</taxon>
        <taxon>Insecta</taxon>
        <taxon>Pterygota</taxon>
        <taxon>Neoptera</taxon>
        <taxon>Endopterygota</taxon>
        <taxon>Hymenoptera</taxon>
        <taxon>Apocrita</taxon>
        <taxon>Ichneumonoidea</taxon>
        <taxon>Braconidae</taxon>
        <taxon>Opiinae</taxon>
        <taxon>Fopius</taxon>
    </lineage>
</organism>
<dbReference type="InterPro" id="IPR043502">
    <property type="entry name" value="DNA/RNA_pol_sf"/>
</dbReference>
<feature type="compositionally biased region" description="Polar residues" evidence="1">
    <location>
        <begin position="1"/>
        <end position="18"/>
    </location>
</feature>
<accession>A0A0C9S056</accession>
<protein>
    <submittedName>
        <fullName evidence="2">POLX_1 protein</fullName>
    </submittedName>
</protein>
<proteinExistence type="predicted"/>
<sequence length="250" mass="28649">MEDCNPVSTPLDINQNLDLQDEENEKTSLDMSRVPYQEAVGALLYLSQATRPDIAHTMSVLSKYNQLPRSIHWKAIKRVFRYLKGTIDYRLRLCKGADTMTGYSDADMANNIIDRRSVTGYAFVMQGAAISWASRRQPTVALSTAEAEYMALSSACQEATWLRLLMRDLDPEMLNEPTIIHSDNKGAIALAETSHYRPRTKHIDVRHHFLREKIEEKIIKISYILTEKMIADILTKALPREEVIFCREKN</sequence>
<dbReference type="PANTHER" id="PTHR11439">
    <property type="entry name" value="GAG-POL-RELATED RETROTRANSPOSON"/>
    <property type="match status" value="1"/>
</dbReference>
<reference evidence="2" key="1">
    <citation type="submission" date="2015-01" db="EMBL/GenBank/DDBJ databases">
        <title>Transcriptome Assembly of Fopius arisanus.</title>
        <authorList>
            <person name="Geib S."/>
        </authorList>
    </citation>
    <scope>NUCLEOTIDE SEQUENCE</scope>
</reference>
<name>A0A0C9S056_9HYME</name>
<dbReference type="CDD" id="cd09272">
    <property type="entry name" value="RNase_HI_RT_Ty1"/>
    <property type="match status" value="1"/>
</dbReference>
<evidence type="ECO:0000256" key="1">
    <source>
        <dbReference type="SAM" id="MobiDB-lite"/>
    </source>
</evidence>
<dbReference type="SUPFAM" id="SSF56672">
    <property type="entry name" value="DNA/RNA polymerases"/>
    <property type="match status" value="1"/>
</dbReference>
<evidence type="ECO:0000313" key="2">
    <source>
        <dbReference type="EMBL" id="JAG83593.1"/>
    </source>
</evidence>